<proteinExistence type="predicted"/>
<dbReference type="HOGENOM" id="CLU_069053_1_0_1"/>
<organism evidence="1 2">
    <name type="scientific">Paxillus rubicundulus Ve08.2h10</name>
    <dbReference type="NCBI Taxonomy" id="930991"/>
    <lineage>
        <taxon>Eukaryota</taxon>
        <taxon>Fungi</taxon>
        <taxon>Dikarya</taxon>
        <taxon>Basidiomycota</taxon>
        <taxon>Agaricomycotina</taxon>
        <taxon>Agaricomycetes</taxon>
        <taxon>Agaricomycetidae</taxon>
        <taxon>Boletales</taxon>
        <taxon>Paxilineae</taxon>
        <taxon>Paxillaceae</taxon>
        <taxon>Paxillus</taxon>
    </lineage>
</organism>
<dbReference type="AlphaFoldDB" id="A0A0D0E2W5"/>
<dbReference type="InterPro" id="IPR012340">
    <property type="entry name" value="NA-bd_OB-fold"/>
</dbReference>
<sequence length="185" mass="20262">MDYSDASSIARFPNFQFSLHKVTPLSSLYVASRSGKGSRKVNVLLAVLEVEGPDSIRIKKGVDAGKEVAILKMILGEEEGLICKLTAWREIAEAWGGFGPSPGLKRGDILYLENIMANWEAGSSITLTASPYNKPSTEICYRTMPYTHEDNRLRPDLRLGQSDAAVKKIAALVRWFENMAGLAGA</sequence>
<evidence type="ECO:0000313" key="1">
    <source>
        <dbReference type="EMBL" id="KIK91245.1"/>
    </source>
</evidence>
<reference evidence="2" key="2">
    <citation type="submission" date="2015-01" db="EMBL/GenBank/DDBJ databases">
        <title>Evolutionary Origins and Diversification of the Mycorrhizal Mutualists.</title>
        <authorList>
            <consortium name="DOE Joint Genome Institute"/>
            <consortium name="Mycorrhizal Genomics Consortium"/>
            <person name="Kohler A."/>
            <person name="Kuo A."/>
            <person name="Nagy L.G."/>
            <person name="Floudas D."/>
            <person name="Copeland A."/>
            <person name="Barry K.W."/>
            <person name="Cichocki N."/>
            <person name="Veneault-Fourrey C."/>
            <person name="LaButti K."/>
            <person name="Lindquist E.A."/>
            <person name="Lipzen A."/>
            <person name="Lundell T."/>
            <person name="Morin E."/>
            <person name="Murat C."/>
            <person name="Riley R."/>
            <person name="Ohm R."/>
            <person name="Sun H."/>
            <person name="Tunlid A."/>
            <person name="Henrissat B."/>
            <person name="Grigoriev I.V."/>
            <person name="Hibbett D.S."/>
            <person name="Martin F."/>
        </authorList>
    </citation>
    <scope>NUCLEOTIDE SEQUENCE [LARGE SCALE GENOMIC DNA]</scope>
    <source>
        <strain evidence="2">Ve08.2h10</strain>
    </source>
</reference>
<keyword evidence="2" id="KW-1185">Reference proteome</keyword>
<protein>
    <submittedName>
        <fullName evidence="1">Uncharacterized protein</fullName>
    </submittedName>
</protein>
<dbReference type="SUPFAM" id="SSF50249">
    <property type="entry name" value="Nucleic acid-binding proteins"/>
    <property type="match status" value="1"/>
</dbReference>
<gene>
    <name evidence="1" type="ORF">PAXRUDRAFT_831004</name>
</gene>
<name>A0A0D0E2W5_9AGAM</name>
<dbReference type="OrthoDB" id="2570580at2759"/>
<accession>A0A0D0E2W5</accession>
<evidence type="ECO:0000313" key="2">
    <source>
        <dbReference type="Proteomes" id="UP000054538"/>
    </source>
</evidence>
<dbReference type="STRING" id="930991.A0A0D0E2W5"/>
<dbReference type="Gene3D" id="2.40.50.140">
    <property type="entry name" value="Nucleic acid-binding proteins"/>
    <property type="match status" value="1"/>
</dbReference>
<dbReference type="Proteomes" id="UP000054538">
    <property type="component" value="Unassembled WGS sequence"/>
</dbReference>
<dbReference type="InParanoid" id="A0A0D0E2W5"/>
<dbReference type="EMBL" id="KN825410">
    <property type="protein sequence ID" value="KIK91245.1"/>
    <property type="molecule type" value="Genomic_DNA"/>
</dbReference>
<reference evidence="1 2" key="1">
    <citation type="submission" date="2014-04" db="EMBL/GenBank/DDBJ databases">
        <authorList>
            <consortium name="DOE Joint Genome Institute"/>
            <person name="Kuo A."/>
            <person name="Kohler A."/>
            <person name="Jargeat P."/>
            <person name="Nagy L.G."/>
            <person name="Floudas D."/>
            <person name="Copeland A."/>
            <person name="Barry K.W."/>
            <person name="Cichocki N."/>
            <person name="Veneault-Fourrey C."/>
            <person name="LaButti K."/>
            <person name="Lindquist E.A."/>
            <person name="Lipzen A."/>
            <person name="Lundell T."/>
            <person name="Morin E."/>
            <person name="Murat C."/>
            <person name="Sun H."/>
            <person name="Tunlid A."/>
            <person name="Henrissat B."/>
            <person name="Grigoriev I.V."/>
            <person name="Hibbett D.S."/>
            <person name="Martin F."/>
            <person name="Nordberg H.P."/>
            <person name="Cantor M.N."/>
            <person name="Hua S.X."/>
        </authorList>
    </citation>
    <scope>NUCLEOTIDE SEQUENCE [LARGE SCALE GENOMIC DNA]</scope>
    <source>
        <strain evidence="1 2">Ve08.2h10</strain>
    </source>
</reference>